<evidence type="ECO:0000259" key="1">
    <source>
        <dbReference type="Pfam" id="PF01965"/>
    </source>
</evidence>
<sequence>MKKIGILLSGCGNMDGSEIHESVLTLLYVDKAGAEAVCMAPEMTQTETIDHPKGEVTGEKRQVLAEAGRIARGTITPITDVNVEDLDALIIPGGAGPVKNLSNYAYKGTGLEVRHDVTMLIRSFHTAGKPIGAICIAPVVLAKALSAHKPVVTIGNDTTTIANLEAFGASHENHPVEGICIDEANKLVTTPAYMLGPDIADIAKGIEKLVGAVVNMTK</sequence>
<keyword evidence="3" id="KW-1185">Reference proteome</keyword>
<dbReference type="PANTHER" id="PTHR10224:SF12">
    <property type="entry name" value="GLYOXALASE ELBB"/>
    <property type="match status" value="1"/>
</dbReference>
<dbReference type="InterPro" id="IPR029062">
    <property type="entry name" value="Class_I_gatase-like"/>
</dbReference>
<protein>
    <submittedName>
        <fullName evidence="2">Glyoxalase</fullName>
    </submittedName>
</protein>
<dbReference type="Gene3D" id="3.40.50.880">
    <property type="match status" value="1"/>
</dbReference>
<reference evidence="2 3" key="1">
    <citation type="submission" date="2021-02" db="EMBL/GenBank/DDBJ databases">
        <title>Complete genome of Desulfoluna sp. strain ASN36.</title>
        <authorList>
            <person name="Takahashi A."/>
            <person name="Kojima H."/>
            <person name="Fukui M."/>
        </authorList>
    </citation>
    <scope>NUCLEOTIDE SEQUENCE [LARGE SCALE GENOMIC DNA]</scope>
    <source>
        <strain evidence="2 3">ASN36</strain>
    </source>
</reference>
<organism evidence="2 3">
    <name type="scientific">Desulfoluna limicola</name>
    <dbReference type="NCBI Taxonomy" id="2810562"/>
    <lineage>
        <taxon>Bacteria</taxon>
        <taxon>Pseudomonadati</taxon>
        <taxon>Thermodesulfobacteriota</taxon>
        <taxon>Desulfobacteria</taxon>
        <taxon>Desulfobacterales</taxon>
        <taxon>Desulfolunaceae</taxon>
        <taxon>Desulfoluna</taxon>
    </lineage>
</organism>
<dbReference type="Proteomes" id="UP001320148">
    <property type="component" value="Chromosome"/>
</dbReference>
<dbReference type="InterPro" id="IPR026041">
    <property type="entry name" value="ElbB"/>
</dbReference>
<dbReference type="InterPro" id="IPR002818">
    <property type="entry name" value="DJ-1/PfpI"/>
</dbReference>
<accession>A0ABM7PGP5</accession>
<dbReference type="Pfam" id="PF01965">
    <property type="entry name" value="DJ-1_PfpI"/>
    <property type="match status" value="1"/>
</dbReference>
<gene>
    <name evidence="2" type="ORF">DSLASN_21350</name>
</gene>
<dbReference type="PANTHER" id="PTHR10224">
    <property type="entry name" value="ES1 PROTEIN HOMOLOG, MITOCHONDRIAL"/>
    <property type="match status" value="1"/>
</dbReference>
<dbReference type="RefSeq" id="WP_236892812.1">
    <property type="nucleotide sequence ID" value="NZ_AP024488.1"/>
</dbReference>
<dbReference type="SUPFAM" id="SSF52317">
    <property type="entry name" value="Class I glutamine amidotransferase-like"/>
    <property type="match status" value="1"/>
</dbReference>
<dbReference type="PIRSF" id="PIRSF006320">
    <property type="entry name" value="Elb2"/>
    <property type="match status" value="1"/>
</dbReference>
<name>A0ABM7PGP5_9BACT</name>
<evidence type="ECO:0000313" key="2">
    <source>
        <dbReference type="EMBL" id="BCS96503.1"/>
    </source>
</evidence>
<dbReference type="EMBL" id="AP024488">
    <property type="protein sequence ID" value="BCS96503.1"/>
    <property type="molecule type" value="Genomic_DNA"/>
</dbReference>
<evidence type="ECO:0000313" key="3">
    <source>
        <dbReference type="Proteomes" id="UP001320148"/>
    </source>
</evidence>
<proteinExistence type="predicted"/>
<dbReference type="NCBIfam" id="NF008747">
    <property type="entry name" value="PRK11780.1"/>
    <property type="match status" value="1"/>
</dbReference>
<feature type="domain" description="DJ-1/PfpI" evidence="1">
    <location>
        <begin position="77"/>
        <end position="172"/>
    </location>
</feature>